<dbReference type="EC" id="2.7.13.3" evidence="2"/>
<protein>
    <recommendedName>
        <fullName evidence="2">histidine kinase</fullName>
        <ecNumber evidence="2">2.7.13.3</ecNumber>
    </recommendedName>
</protein>
<dbReference type="Proteomes" id="UP001501470">
    <property type="component" value="Unassembled WGS sequence"/>
</dbReference>
<dbReference type="Gene3D" id="1.20.5.1930">
    <property type="match status" value="1"/>
</dbReference>
<feature type="domain" description="Histidine kinase/HSP90-like ATPase" evidence="9">
    <location>
        <begin position="308"/>
        <end position="396"/>
    </location>
</feature>
<dbReference type="Gene3D" id="3.30.565.10">
    <property type="entry name" value="Histidine kinase-like ATPase, C-terminal domain"/>
    <property type="match status" value="1"/>
</dbReference>
<dbReference type="GO" id="GO:0016301">
    <property type="term" value="F:kinase activity"/>
    <property type="evidence" value="ECO:0007669"/>
    <property type="project" value="UniProtKB-KW"/>
</dbReference>
<dbReference type="InterPro" id="IPR011712">
    <property type="entry name" value="Sig_transdc_His_kin_sub3_dim/P"/>
</dbReference>
<evidence type="ECO:0000256" key="8">
    <source>
        <dbReference type="ARBA" id="ARBA00023012"/>
    </source>
</evidence>
<evidence type="ECO:0000256" key="7">
    <source>
        <dbReference type="ARBA" id="ARBA00022840"/>
    </source>
</evidence>
<dbReference type="InterPro" id="IPR050482">
    <property type="entry name" value="Sensor_HK_TwoCompSys"/>
</dbReference>
<evidence type="ECO:0000259" key="11">
    <source>
        <dbReference type="Pfam" id="PF23539"/>
    </source>
</evidence>
<name>A0ABN2BGH1_9ACTN</name>
<gene>
    <name evidence="12" type="ORF">GCM10009827_069830</name>
</gene>
<evidence type="ECO:0000256" key="6">
    <source>
        <dbReference type="ARBA" id="ARBA00022777"/>
    </source>
</evidence>
<keyword evidence="13" id="KW-1185">Reference proteome</keyword>
<keyword evidence="8" id="KW-0902">Two-component regulatory system</keyword>
<evidence type="ECO:0000256" key="2">
    <source>
        <dbReference type="ARBA" id="ARBA00012438"/>
    </source>
</evidence>
<dbReference type="PANTHER" id="PTHR24421">
    <property type="entry name" value="NITRATE/NITRITE SENSOR PROTEIN NARX-RELATED"/>
    <property type="match status" value="1"/>
</dbReference>
<dbReference type="RefSeq" id="WP_344506747.1">
    <property type="nucleotide sequence ID" value="NZ_BAAAQD010000016.1"/>
</dbReference>
<dbReference type="InterPro" id="IPR055558">
    <property type="entry name" value="DUF7134"/>
</dbReference>
<proteinExistence type="predicted"/>
<evidence type="ECO:0000313" key="12">
    <source>
        <dbReference type="EMBL" id="GAA1540536.1"/>
    </source>
</evidence>
<dbReference type="PANTHER" id="PTHR24421:SF10">
    <property type="entry name" value="NITRATE_NITRITE SENSOR PROTEIN NARQ"/>
    <property type="match status" value="1"/>
</dbReference>
<evidence type="ECO:0000313" key="13">
    <source>
        <dbReference type="Proteomes" id="UP001501470"/>
    </source>
</evidence>
<keyword evidence="5" id="KW-0547">Nucleotide-binding</keyword>
<comment type="caution">
    <text evidence="12">The sequence shown here is derived from an EMBL/GenBank/DDBJ whole genome shotgun (WGS) entry which is preliminary data.</text>
</comment>
<keyword evidence="4" id="KW-0808">Transferase</keyword>
<sequence length="403" mass="42298">MELLRRPRVADALLACGLAVAMVLLRQSAGPPDWPRAPFSPADPVTAAVLWALLVAQAAPMLWRRTHPWAVMAAVSVAYVAFELVDPAISFRDGLPLGFGVYAVARYAPPPASLLSVAVAGLAMFGHDLLLRPITGPPLPPALRPGVIEVTVAVGLVAGLWQLGRSQRHIHSDAAALRDLTALLRAEQQRSAARAVTAERARIARDLHDLVAHHVSAIAVQARATAEALPEDTALAGRGVAGIGTAADTALLEMRRLLRLLSDDDAARDLLPEPSLAHLRQLTGVAAAAGCEVDLEVSVGPDVPAAVQVSAYRVVQEALTNALKHAGPVAVRVAVHQRKHQLEVGVVNDPPVAGHQPMPGAGLGLIGMRERVALFGGTLSTGPLADGRWRVEATFPWEGEGGP</sequence>
<dbReference type="CDD" id="cd16917">
    <property type="entry name" value="HATPase_UhpB-NarQ-NarX-like"/>
    <property type="match status" value="1"/>
</dbReference>
<organism evidence="12 13">
    <name type="scientific">Dactylosporangium maewongense</name>
    <dbReference type="NCBI Taxonomy" id="634393"/>
    <lineage>
        <taxon>Bacteria</taxon>
        <taxon>Bacillati</taxon>
        <taxon>Actinomycetota</taxon>
        <taxon>Actinomycetes</taxon>
        <taxon>Micromonosporales</taxon>
        <taxon>Micromonosporaceae</taxon>
        <taxon>Dactylosporangium</taxon>
    </lineage>
</organism>
<comment type="catalytic activity">
    <reaction evidence="1">
        <text>ATP + protein L-histidine = ADP + protein N-phospho-L-histidine.</text>
        <dbReference type="EC" id="2.7.13.3"/>
    </reaction>
</comment>
<evidence type="ECO:0000256" key="4">
    <source>
        <dbReference type="ARBA" id="ARBA00022679"/>
    </source>
</evidence>
<dbReference type="Pfam" id="PF07730">
    <property type="entry name" value="HisKA_3"/>
    <property type="match status" value="1"/>
</dbReference>
<dbReference type="InterPro" id="IPR003594">
    <property type="entry name" value="HATPase_dom"/>
</dbReference>
<keyword evidence="3" id="KW-0597">Phosphoprotein</keyword>
<dbReference type="Pfam" id="PF23539">
    <property type="entry name" value="DUF7134"/>
    <property type="match status" value="1"/>
</dbReference>
<feature type="domain" description="DUF7134" evidence="11">
    <location>
        <begin position="5"/>
        <end position="168"/>
    </location>
</feature>
<dbReference type="SUPFAM" id="SSF55874">
    <property type="entry name" value="ATPase domain of HSP90 chaperone/DNA topoisomerase II/histidine kinase"/>
    <property type="match status" value="1"/>
</dbReference>
<evidence type="ECO:0000256" key="3">
    <source>
        <dbReference type="ARBA" id="ARBA00022553"/>
    </source>
</evidence>
<evidence type="ECO:0000256" key="5">
    <source>
        <dbReference type="ARBA" id="ARBA00022741"/>
    </source>
</evidence>
<evidence type="ECO:0000259" key="9">
    <source>
        <dbReference type="Pfam" id="PF02518"/>
    </source>
</evidence>
<dbReference type="EMBL" id="BAAAQD010000016">
    <property type="protein sequence ID" value="GAA1540536.1"/>
    <property type="molecule type" value="Genomic_DNA"/>
</dbReference>
<accession>A0ABN2BGH1</accession>
<keyword evidence="6 12" id="KW-0418">Kinase</keyword>
<feature type="domain" description="Signal transduction histidine kinase subgroup 3 dimerisation and phosphoacceptor" evidence="10">
    <location>
        <begin position="199"/>
        <end position="263"/>
    </location>
</feature>
<dbReference type="InterPro" id="IPR036890">
    <property type="entry name" value="HATPase_C_sf"/>
</dbReference>
<dbReference type="Pfam" id="PF02518">
    <property type="entry name" value="HATPase_c"/>
    <property type="match status" value="1"/>
</dbReference>
<reference evidence="12 13" key="1">
    <citation type="journal article" date="2019" name="Int. J. Syst. Evol. Microbiol.">
        <title>The Global Catalogue of Microorganisms (GCM) 10K type strain sequencing project: providing services to taxonomists for standard genome sequencing and annotation.</title>
        <authorList>
            <consortium name="The Broad Institute Genomics Platform"/>
            <consortium name="The Broad Institute Genome Sequencing Center for Infectious Disease"/>
            <person name="Wu L."/>
            <person name="Ma J."/>
        </authorList>
    </citation>
    <scope>NUCLEOTIDE SEQUENCE [LARGE SCALE GENOMIC DNA]</scope>
    <source>
        <strain evidence="12 13">JCM 15933</strain>
    </source>
</reference>
<evidence type="ECO:0000259" key="10">
    <source>
        <dbReference type="Pfam" id="PF07730"/>
    </source>
</evidence>
<evidence type="ECO:0000256" key="1">
    <source>
        <dbReference type="ARBA" id="ARBA00000085"/>
    </source>
</evidence>
<keyword evidence="7" id="KW-0067">ATP-binding</keyword>